<evidence type="ECO:0000313" key="2">
    <source>
        <dbReference type="EMBL" id="KPI86262.1"/>
    </source>
</evidence>
<feature type="compositionally biased region" description="Low complexity" evidence="1">
    <location>
        <begin position="90"/>
        <end position="109"/>
    </location>
</feature>
<feature type="compositionally biased region" description="Polar residues" evidence="1">
    <location>
        <begin position="126"/>
        <end position="149"/>
    </location>
</feature>
<sequence>MEDTVGSPVAADSVMPVLPERGLVFSEVKYMQLQLCKPKLLPIKSHSLQKLEKMEKKLAQEAKEKRDADRALRHSSVGWTSPDLRKEPHSAAPVAAVAGPRAASPLSAPLSPPSTEPAKAPVATPTRASETPTSTPHSSKQDGSMSGMQLTEEELDADAPMSPQEHTFSGDSVSSGSSSEYR</sequence>
<feature type="compositionally biased region" description="Low complexity" evidence="1">
    <location>
        <begin position="169"/>
        <end position="182"/>
    </location>
</feature>
<proteinExistence type="predicted"/>
<dbReference type="GO" id="GO:0060271">
    <property type="term" value="P:cilium assembly"/>
    <property type="evidence" value="ECO:0007669"/>
    <property type="project" value="InterPro"/>
</dbReference>
<name>A0A0N1PBP5_LEPSE</name>
<evidence type="ECO:0000256" key="1">
    <source>
        <dbReference type="SAM" id="MobiDB-lite"/>
    </source>
</evidence>
<gene>
    <name evidence="2" type="ORF">ABL78_4688</name>
</gene>
<feature type="compositionally biased region" description="Basic and acidic residues" evidence="1">
    <location>
        <begin position="55"/>
        <end position="72"/>
    </location>
</feature>
<dbReference type="InterPro" id="IPR028233">
    <property type="entry name" value="BBIP10"/>
</dbReference>
<dbReference type="GO" id="GO:0097500">
    <property type="term" value="P:receptor localization to non-motile cilium"/>
    <property type="evidence" value="ECO:0007669"/>
    <property type="project" value="TreeGrafter"/>
</dbReference>
<reference evidence="2 3" key="1">
    <citation type="journal article" date="2015" name="PLoS Pathog.">
        <title>Leptomonas seymouri: Adaptations to the Dixenous Life Cycle Analyzed by Genome Sequencing, Transcriptome Profiling and Co-infection with Leishmania donovani.</title>
        <authorList>
            <person name="Kraeva N."/>
            <person name="Butenko A."/>
            <person name="Hlavacova J."/>
            <person name="Kostygov A."/>
            <person name="Myskova J."/>
            <person name="Grybchuk D."/>
            <person name="Lestinova T."/>
            <person name="Votypka J."/>
            <person name="Volf P."/>
            <person name="Opperdoes F."/>
            <person name="Flegontov P."/>
            <person name="Lukes J."/>
            <person name="Yurchenko V."/>
        </authorList>
    </citation>
    <scope>NUCLEOTIDE SEQUENCE [LARGE SCALE GENOMIC DNA]</scope>
    <source>
        <strain evidence="2 3">ATCC 30220</strain>
    </source>
</reference>
<dbReference type="AlphaFoldDB" id="A0A0N1PBP5"/>
<evidence type="ECO:0000313" key="3">
    <source>
        <dbReference type="Proteomes" id="UP000038009"/>
    </source>
</evidence>
<dbReference type="VEuPathDB" id="TriTrypDB:Lsey_0140_0200"/>
<dbReference type="Pfam" id="PF14777">
    <property type="entry name" value="BBIP10"/>
    <property type="match status" value="1"/>
</dbReference>
<feature type="region of interest" description="Disordered" evidence="1">
    <location>
        <begin position="55"/>
        <end position="182"/>
    </location>
</feature>
<dbReference type="Proteomes" id="UP000038009">
    <property type="component" value="Unassembled WGS sequence"/>
</dbReference>
<accession>A0A0N1PBP5</accession>
<dbReference type="GO" id="GO:0034464">
    <property type="term" value="C:BBSome"/>
    <property type="evidence" value="ECO:0007669"/>
    <property type="project" value="InterPro"/>
</dbReference>
<dbReference type="PANTHER" id="PTHR28596:SF1">
    <property type="entry name" value="BBSOME-INTERACTING PROTEIN 1"/>
    <property type="match status" value="1"/>
</dbReference>
<dbReference type="EMBL" id="LJSK01000140">
    <property type="protein sequence ID" value="KPI86262.1"/>
    <property type="molecule type" value="Genomic_DNA"/>
</dbReference>
<organism evidence="2 3">
    <name type="scientific">Leptomonas seymouri</name>
    <dbReference type="NCBI Taxonomy" id="5684"/>
    <lineage>
        <taxon>Eukaryota</taxon>
        <taxon>Discoba</taxon>
        <taxon>Euglenozoa</taxon>
        <taxon>Kinetoplastea</taxon>
        <taxon>Metakinetoplastina</taxon>
        <taxon>Trypanosomatida</taxon>
        <taxon>Trypanosomatidae</taxon>
        <taxon>Leishmaniinae</taxon>
        <taxon>Leptomonas</taxon>
    </lineage>
</organism>
<protein>
    <submittedName>
        <fullName evidence="2">Uncharacterized protein</fullName>
    </submittedName>
</protein>
<dbReference type="OrthoDB" id="267052at2759"/>
<comment type="caution">
    <text evidence="2">The sequence shown here is derived from an EMBL/GenBank/DDBJ whole genome shotgun (WGS) entry which is preliminary data.</text>
</comment>
<dbReference type="OMA" id="QMQLQLC"/>
<dbReference type="PANTHER" id="PTHR28596">
    <property type="entry name" value="BBSOME-INTERACTING PROTEIN 1"/>
    <property type="match status" value="1"/>
</dbReference>
<keyword evidence="3" id="KW-1185">Reference proteome</keyword>